<dbReference type="PROSITE" id="PS50949">
    <property type="entry name" value="HTH_GNTR"/>
    <property type="match status" value="1"/>
</dbReference>
<keyword evidence="1" id="KW-0805">Transcription regulation</keyword>
<gene>
    <name evidence="5" type="ORF">Sliba_05270</name>
    <name evidence="6" type="ORF">STRLI_000597</name>
</gene>
<dbReference type="Pfam" id="PF07702">
    <property type="entry name" value="UTRA"/>
    <property type="match status" value="1"/>
</dbReference>
<evidence type="ECO:0000256" key="3">
    <source>
        <dbReference type="ARBA" id="ARBA00023163"/>
    </source>
</evidence>
<dbReference type="PANTHER" id="PTHR44846:SF17">
    <property type="entry name" value="GNTR-FAMILY TRANSCRIPTIONAL REGULATOR"/>
    <property type="match status" value="1"/>
</dbReference>
<dbReference type="Proteomes" id="UP001210609">
    <property type="component" value="Chromosome"/>
</dbReference>
<evidence type="ECO:0000259" key="4">
    <source>
        <dbReference type="PROSITE" id="PS50949"/>
    </source>
</evidence>
<reference evidence="5 7" key="1">
    <citation type="submission" date="2019-12" db="EMBL/GenBank/DDBJ databases">
        <title>Whole genome shotgun sequence of Streptomyces libani subsp. libani NBRC 13452.</title>
        <authorList>
            <person name="Ichikawa N."/>
            <person name="Kimura A."/>
            <person name="Kitahashi Y."/>
            <person name="Komaki H."/>
            <person name="Tamura T."/>
        </authorList>
    </citation>
    <scope>NUCLEOTIDE SEQUENCE [LARGE SCALE GENOMIC DNA]</scope>
    <source>
        <strain evidence="5 7">NBRC 13452</strain>
    </source>
</reference>
<dbReference type="SUPFAM" id="SSF64288">
    <property type="entry name" value="Chorismate lyase-like"/>
    <property type="match status" value="1"/>
</dbReference>
<dbReference type="PANTHER" id="PTHR44846">
    <property type="entry name" value="MANNOSYL-D-GLYCERATE TRANSPORT/METABOLISM SYSTEM REPRESSOR MNGR-RELATED"/>
    <property type="match status" value="1"/>
</dbReference>
<dbReference type="InterPro" id="IPR050679">
    <property type="entry name" value="Bact_HTH_transcr_reg"/>
</dbReference>
<dbReference type="Gene3D" id="1.10.10.10">
    <property type="entry name" value="Winged helix-like DNA-binding domain superfamily/Winged helix DNA-binding domain"/>
    <property type="match status" value="1"/>
</dbReference>
<keyword evidence="3" id="KW-0804">Transcription</keyword>
<dbReference type="Gene3D" id="3.40.1410.10">
    <property type="entry name" value="Chorismate lyase-like"/>
    <property type="match status" value="1"/>
</dbReference>
<evidence type="ECO:0000313" key="8">
    <source>
        <dbReference type="Proteomes" id="UP001210609"/>
    </source>
</evidence>
<dbReference type="InterPro" id="IPR036390">
    <property type="entry name" value="WH_DNA-bd_sf"/>
</dbReference>
<dbReference type="Proteomes" id="UP000429552">
    <property type="component" value="Unassembled WGS sequence"/>
</dbReference>
<reference evidence="6 8" key="2">
    <citation type="submission" date="2022-12" db="EMBL/GenBank/DDBJ databases">
        <authorList>
            <person name="Ruckert C."/>
            <person name="Busche T."/>
            <person name="Kalinowski J."/>
            <person name="Wittmann C."/>
        </authorList>
    </citation>
    <scope>NUCLEOTIDE SEQUENCE [LARGE SCALE GENOMIC DNA]</scope>
    <source>
        <strain evidence="6 8">DSM 40555</strain>
    </source>
</reference>
<dbReference type="InterPro" id="IPR000524">
    <property type="entry name" value="Tscrpt_reg_HTH_GntR"/>
</dbReference>
<keyword evidence="8" id="KW-1185">Reference proteome</keyword>
<dbReference type="InterPro" id="IPR028978">
    <property type="entry name" value="Chorismate_lyase_/UTRA_dom_sf"/>
</dbReference>
<evidence type="ECO:0000313" key="5">
    <source>
        <dbReference type="EMBL" id="GFE20074.1"/>
    </source>
</evidence>
<dbReference type="GO" id="GO:0003677">
    <property type="term" value="F:DNA binding"/>
    <property type="evidence" value="ECO:0007669"/>
    <property type="project" value="UniProtKB-KW"/>
</dbReference>
<feature type="domain" description="HTH gntR-type" evidence="4">
    <location>
        <begin position="9"/>
        <end position="77"/>
    </location>
</feature>
<dbReference type="GO" id="GO:0003700">
    <property type="term" value="F:DNA-binding transcription factor activity"/>
    <property type="evidence" value="ECO:0007669"/>
    <property type="project" value="InterPro"/>
</dbReference>
<organism evidence="5 7">
    <name type="scientific">Streptomyces nigrescens</name>
    <dbReference type="NCBI Taxonomy" id="1920"/>
    <lineage>
        <taxon>Bacteria</taxon>
        <taxon>Bacillati</taxon>
        <taxon>Actinomycetota</taxon>
        <taxon>Actinomycetes</taxon>
        <taxon>Kitasatosporales</taxon>
        <taxon>Streptomycetaceae</taxon>
        <taxon>Streptomyces</taxon>
    </lineage>
</organism>
<dbReference type="CDD" id="cd07377">
    <property type="entry name" value="WHTH_GntR"/>
    <property type="match status" value="1"/>
</dbReference>
<dbReference type="InterPro" id="IPR011663">
    <property type="entry name" value="UTRA"/>
</dbReference>
<evidence type="ECO:0000313" key="7">
    <source>
        <dbReference type="Proteomes" id="UP000429552"/>
    </source>
</evidence>
<proteinExistence type="predicted"/>
<dbReference type="SUPFAM" id="SSF46785">
    <property type="entry name" value="Winged helix' DNA-binding domain"/>
    <property type="match status" value="1"/>
</dbReference>
<keyword evidence="2" id="KW-0238">DNA-binding</keyword>
<dbReference type="InterPro" id="IPR036388">
    <property type="entry name" value="WH-like_DNA-bd_sf"/>
</dbReference>
<evidence type="ECO:0000256" key="2">
    <source>
        <dbReference type="ARBA" id="ARBA00023125"/>
    </source>
</evidence>
<dbReference type="GO" id="GO:0045892">
    <property type="term" value="P:negative regulation of DNA-templated transcription"/>
    <property type="evidence" value="ECO:0007669"/>
    <property type="project" value="TreeGrafter"/>
</dbReference>
<dbReference type="SMART" id="SM00345">
    <property type="entry name" value="HTH_GNTR"/>
    <property type="match status" value="1"/>
</dbReference>
<dbReference type="SMART" id="SM00866">
    <property type="entry name" value="UTRA"/>
    <property type="match status" value="1"/>
</dbReference>
<evidence type="ECO:0000256" key="1">
    <source>
        <dbReference type="ARBA" id="ARBA00023015"/>
    </source>
</evidence>
<dbReference type="EMBL" id="BLIP01000001">
    <property type="protein sequence ID" value="GFE20074.1"/>
    <property type="molecule type" value="Genomic_DNA"/>
</dbReference>
<dbReference type="RefSeq" id="WP_159484105.1">
    <property type="nucleotide sequence ID" value="NZ_BLIP01000001.1"/>
</dbReference>
<dbReference type="Pfam" id="PF00392">
    <property type="entry name" value="GntR"/>
    <property type="match status" value="1"/>
</dbReference>
<sequence>MKDPAQSKRPRYVEIADELRARIDSGAYAATGKLPSERDLTIEFDAARNTVRDALGILRGEDLIESRGGSGVYLRTFERIPRDAVERLSRKHWGAGRAVWDSDLQGRDRQENVTVEKVDAPDEVAGTLGVRGEQVWRRSRVYHSEKRPIQQSTAWYPADLVEGTAITKRNTGPGGVYARLDEIGHGPARYREELKVRLPLSAESKTLGITLSTPVILIVRTAYDSSDRPVEVNQMMLDADSYRLIYTFPS</sequence>
<protein>
    <submittedName>
        <fullName evidence="5">GntR family transcriptional regulator</fullName>
    </submittedName>
</protein>
<dbReference type="AlphaFoldDB" id="A0A640TA69"/>
<dbReference type="PRINTS" id="PR00035">
    <property type="entry name" value="HTHGNTR"/>
</dbReference>
<dbReference type="EMBL" id="CP114202">
    <property type="protein sequence ID" value="WAT94925.1"/>
    <property type="molecule type" value="Genomic_DNA"/>
</dbReference>
<evidence type="ECO:0000313" key="6">
    <source>
        <dbReference type="EMBL" id="WAT94925.1"/>
    </source>
</evidence>
<name>A0A640TA69_STRNI</name>
<accession>A0A640TA69</accession>